<evidence type="ECO:0000313" key="1">
    <source>
        <dbReference type="EMBL" id="PHV71865.1"/>
    </source>
</evidence>
<dbReference type="EMBL" id="PEDL01000002">
    <property type="protein sequence ID" value="PHV71865.1"/>
    <property type="molecule type" value="Genomic_DNA"/>
</dbReference>
<reference evidence="1" key="1">
    <citation type="submission" date="2017-10" db="EMBL/GenBank/DDBJ databases">
        <title>Genome sequence of cellulolytic Lachnospiraceae bacterium XHS1971 isolated from hotspring sediment.</title>
        <authorList>
            <person name="Vasudevan G."/>
            <person name="Joshi A.J."/>
            <person name="Hivarkar S."/>
            <person name="Lanjekar V.B."/>
            <person name="Dhakephalkar P.K."/>
            <person name="Dagar S."/>
        </authorList>
    </citation>
    <scope>NUCLEOTIDE SEQUENCE</scope>
    <source>
        <strain evidence="1">XHS1971</strain>
    </source>
</reference>
<proteinExistence type="predicted"/>
<gene>
    <name evidence="1" type="primary">hypE</name>
    <name evidence="1" type="ORF">CS063_04740</name>
</gene>
<comment type="caution">
    <text evidence="1">The sequence shown here is derived from an EMBL/GenBank/DDBJ whole genome shotgun (WGS) entry which is preliminary data.</text>
</comment>
<protein>
    <submittedName>
        <fullName evidence="1">Hydrogenase expression/formation protein HypE</fullName>
    </submittedName>
</protein>
<evidence type="ECO:0000313" key="2">
    <source>
        <dbReference type="Proteomes" id="UP000224460"/>
    </source>
</evidence>
<dbReference type="Proteomes" id="UP000224460">
    <property type="component" value="Unassembled WGS sequence"/>
</dbReference>
<accession>A0AC61DF73</accession>
<organism evidence="1 2">
    <name type="scientific">Sporanaerobium hydrogeniformans</name>
    <dbReference type="NCBI Taxonomy" id="3072179"/>
    <lineage>
        <taxon>Bacteria</taxon>
        <taxon>Bacillati</taxon>
        <taxon>Bacillota</taxon>
        <taxon>Clostridia</taxon>
        <taxon>Lachnospirales</taxon>
        <taxon>Lachnospiraceae</taxon>
        <taxon>Sporanaerobium</taxon>
    </lineage>
</organism>
<keyword evidence="2" id="KW-1185">Reference proteome</keyword>
<name>A0AC61DF73_9FIRM</name>
<sequence>MKRVIELLHGSGGIQSRVLIEELFYKYFDNTYLRQNSDAVYLEMGQGRIAFTTDSYVVTPLFFPGGDIGKLAVYGTVNDLAVRGSQPLYLSCSMIIEEGLELTVLEKVVESMHLASKEAGVQIVTGDTKVVPNGKGDSLYINTAGIGIMRHKRSISPSEIRAEDDVIITGSIGEHEIALLLAREEVPLKTRITSDCAPLGRMLNTLCEEFEGQIHMMRDPTRGGLATVLNEIISSSELGIEIEKSKIPIQACVQGVCELLGIDPFYSANEGKAVIVCDARISHQLLKRLHTFELGRGAAIIGKVVKVHKKKVWVKTKLGTYYVLAPLSTLQVPRIC</sequence>